<feature type="compositionally biased region" description="Basic and acidic residues" evidence="1">
    <location>
        <begin position="635"/>
        <end position="645"/>
    </location>
</feature>
<dbReference type="InterPro" id="IPR046520">
    <property type="entry name" value="DUF6697"/>
</dbReference>
<evidence type="ECO:0000256" key="1">
    <source>
        <dbReference type="SAM" id="MobiDB-lite"/>
    </source>
</evidence>
<dbReference type="Proteomes" id="UP000298327">
    <property type="component" value="Unassembled WGS sequence"/>
</dbReference>
<dbReference type="Pfam" id="PF20411">
    <property type="entry name" value="DUF6697"/>
    <property type="match status" value="1"/>
</dbReference>
<dbReference type="Gene3D" id="1.10.287.1490">
    <property type="match status" value="1"/>
</dbReference>
<protein>
    <recommendedName>
        <fullName evidence="2">DUF6697 domain-containing protein</fullName>
    </recommendedName>
</protein>
<sequence>MEPSEVCRPSPSLDKHSSQLEDALRDARREIDKLEHQTLRLRGDFEAQSNNLTRQINNYADDLRDARKEREYFRHHLEQKGLEIDHMRQDSHTKQQEFEDLRTTYDVQQKEHEALRASYDSQRRELEALRAADPQIPPNPPSQAKNNVEGQSAPSTDVEIKPPKESSSLFRLQKPIIISDDSDEDLKTDELSKSLFLPPKFEPRLEAKEAPSASNKDAADKSFAAKHGVLLDARTAASVPEPPRKRMRVESMDSQHVRNLRSTAAKVNATSSRIDAQARSRLQPWKDGSSRLRVRKGKEREIANAPPSIAAPTGSSAPRQTAAPSITPTVRDGEFSKNINTSVYQPDYVEDVPVSLNARAAVYPPYLTSSNASNSVSSSSSLDTNPLAGYVSRRFLTKQYKCQPQSWLAKIHPSHNVPQGQQRRLVFSQWANNPGLPPAPGKPGTIIANRLEMLEDAPWSVFVRATQEPLWQYRGEYEVIKSENPLSAAEFQGLPQPVRRQWAKDILRPQSWWCYTSARARIALRRHHLAITPETVEKEVKRRSLAVNEQDILDAFNSGEEILNVLVLKPVGYDSAFQADMEAKFSRWKTRENESSSKSKASSRRQSSRTRKRPRASASEALSGELVVAGNDDSGSDRDEGKMFDNDESLTELEYSDFDQ</sequence>
<keyword evidence="4" id="KW-1185">Reference proteome</keyword>
<feature type="compositionally biased region" description="Polar residues" evidence="1">
    <location>
        <begin position="142"/>
        <end position="155"/>
    </location>
</feature>
<feature type="region of interest" description="Disordered" evidence="1">
    <location>
        <begin position="131"/>
        <end position="166"/>
    </location>
</feature>
<feature type="compositionally biased region" description="Basic and acidic residues" evidence="1">
    <location>
        <begin position="588"/>
        <end position="597"/>
    </location>
</feature>
<feature type="region of interest" description="Disordered" evidence="1">
    <location>
        <begin position="1"/>
        <end position="21"/>
    </location>
</feature>
<comment type="caution">
    <text evidence="3">The sequence shown here is derived from an EMBL/GenBank/DDBJ whole genome shotgun (WGS) entry which is preliminary data.</text>
</comment>
<accession>A0A4Y9YQ43</accession>
<gene>
    <name evidence="3" type="ORF">EVG20_g6118</name>
</gene>
<dbReference type="EMBL" id="SEOQ01000392">
    <property type="protein sequence ID" value="TFY63940.1"/>
    <property type="molecule type" value="Genomic_DNA"/>
</dbReference>
<reference evidence="3 4" key="1">
    <citation type="submission" date="2019-02" db="EMBL/GenBank/DDBJ databases">
        <title>Genome sequencing of the rare red list fungi Dentipellis fragilis.</title>
        <authorList>
            <person name="Buettner E."/>
            <person name="Kellner H."/>
        </authorList>
    </citation>
    <scope>NUCLEOTIDE SEQUENCE [LARGE SCALE GENOMIC DNA]</scope>
    <source>
        <strain evidence="3 4">DSM 105465</strain>
    </source>
</reference>
<dbReference type="AlphaFoldDB" id="A0A4Y9YQ43"/>
<feature type="compositionally biased region" description="Acidic residues" evidence="1">
    <location>
        <begin position="646"/>
        <end position="660"/>
    </location>
</feature>
<evidence type="ECO:0000313" key="4">
    <source>
        <dbReference type="Proteomes" id="UP000298327"/>
    </source>
</evidence>
<feature type="region of interest" description="Disordered" evidence="1">
    <location>
        <begin position="282"/>
        <end position="334"/>
    </location>
</feature>
<proteinExistence type="predicted"/>
<feature type="domain" description="DUF6697" evidence="2">
    <location>
        <begin position="391"/>
        <end position="583"/>
    </location>
</feature>
<organism evidence="3 4">
    <name type="scientific">Dentipellis fragilis</name>
    <dbReference type="NCBI Taxonomy" id="205917"/>
    <lineage>
        <taxon>Eukaryota</taxon>
        <taxon>Fungi</taxon>
        <taxon>Dikarya</taxon>
        <taxon>Basidiomycota</taxon>
        <taxon>Agaricomycotina</taxon>
        <taxon>Agaricomycetes</taxon>
        <taxon>Russulales</taxon>
        <taxon>Hericiaceae</taxon>
        <taxon>Dentipellis</taxon>
    </lineage>
</organism>
<feature type="region of interest" description="Disordered" evidence="1">
    <location>
        <begin position="588"/>
        <end position="660"/>
    </location>
</feature>
<feature type="compositionally biased region" description="Basic residues" evidence="1">
    <location>
        <begin position="601"/>
        <end position="615"/>
    </location>
</feature>
<evidence type="ECO:0000313" key="3">
    <source>
        <dbReference type="EMBL" id="TFY63940.1"/>
    </source>
</evidence>
<dbReference type="OrthoDB" id="3269635at2759"/>
<name>A0A4Y9YQ43_9AGAM</name>
<feature type="compositionally biased region" description="Polar residues" evidence="1">
    <location>
        <begin position="313"/>
        <end position="328"/>
    </location>
</feature>
<dbReference type="STRING" id="205917.A0A4Y9YQ43"/>
<evidence type="ECO:0000259" key="2">
    <source>
        <dbReference type="Pfam" id="PF20411"/>
    </source>
</evidence>